<accession>A0ABY7F6F1</accession>
<keyword evidence="3" id="KW-1185">Reference proteome</keyword>
<protein>
    <submittedName>
        <fullName evidence="2">Uncharacterized protein</fullName>
    </submittedName>
</protein>
<evidence type="ECO:0000313" key="2">
    <source>
        <dbReference type="EMBL" id="WAR17758.1"/>
    </source>
</evidence>
<feature type="region of interest" description="Disordered" evidence="1">
    <location>
        <begin position="1"/>
        <end position="23"/>
    </location>
</feature>
<proteinExistence type="predicted"/>
<gene>
    <name evidence="2" type="ORF">MAR_032352</name>
</gene>
<name>A0ABY7F6F1_MYAAR</name>
<dbReference type="EMBL" id="CP111021">
    <property type="protein sequence ID" value="WAR17758.1"/>
    <property type="molecule type" value="Genomic_DNA"/>
</dbReference>
<evidence type="ECO:0000313" key="3">
    <source>
        <dbReference type="Proteomes" id="UP001164746"/>
    </source>
</evidence>
<evidence type="ECO:0000256" key="1">
    <source>
        <dbReference type="SAM" id="MobiDB-lite"/>
    </source>
</evidence>
<sequence>MLPGNRTARSRGIRENETPLSLPLADDSEERAVAEVYRKHAGYIKQNVELDERHLNKLLDDRRKSDTEALTELLQVLPRKGPHGFEISKVEMQIV</sequence>
<reference evidence="2" key="1">
    <citation type="submission" date="2022-11" db="EMBL/GenBank/DDBJ databases">
        <title>Centuries of genome instability and evolution in soft-shell clam transmissible cancer (bioRxiv).</title>
        <authorList>
            <person name="Hart S.F.M."/>
            <person name="Yonemitsu M.A."/>
            <person name="Giersch R.M."/>
            <person name="Beal B.F."/>
            <person name="Arriagada G."/>
            <person name="Davis B.W."/>
            <person name="Ostrander E.A."/>
            <person name="Goff S.P."/>
            <person name="Metzger M.J."/>
        </authorList>
    </citation>
    <scope>NUCLEOTIDE SEQUENCE</scope>
    <source>
        <strain evidence="2">MELC-2E11</strain>
        <tissue evidence="2">Siphon/mantle</tissue>
    </source>
</reference>
<dbReference type="Proteomes" id="UP001164746">
    <property type="component" value="Chromosome 10"/>
</dbReference>
<organism evidence="2 3">
    <name type="scientific">Mya arenaria</name>
    <name type="common">Soft-shell clam</name>
    <dbReference type="NCBI Taxonomy" id="6604"/>
    <lineage>
        <taxon>Eukaryota</taxon>
        <taxon>Metazoa</taxon>
        <taxon>Spiralia</taxon>
        <taxon>Lophotrochozoa</taxon>
        <taxon>Mollusca</taxon>
        <taxon>Bivalvia</taxon>
        <taxon>Autobranchia</taxon>
        <taxon>Heteroconchia</taxon>
        <taxon>Euheterodonta</taxon>
        <taxon>Imparidentia</taxon>
        <taxon>Neoheterodontei</taxon>
        <taxon>Myida</taxon>
        <taxon>Myoidea</taxon>
        <taxon>Myidae</taxon>
        <taxon>Mya</taxon>
    </lineage>
</organism>